<sequence length="243" mass="27107">MAPASRRHCESQLSHSILRHNQQAAFGDEHSRTKNNETTSSCDQTQLHLTMTRRIVYGISFWVFLGAAACTIASIAIPSWVTYTSPTSHDPIRIRYGLHQRCSSISGKCTPFPQSDECHGEDRYFCSMWRTTGFLMNFSVIMEVVCVVAYITILFGGRQSREAGWKIMSGLLGLVAAGQMIAMALVAYLYEHDNRFFVGSELGKSWVLSTVSWSVLSVDAIFLIGAALFLSSEDDYELIPDPQ</sequence>
<keyword evidence="1" id="KW-0812">Transmembrane</keyword>
<dbReference type="EMBL" id="CP138584">
    <property type="protein sequence ID" value="WPH01253.1"/>
    <property type="molecule type" value="Genomic_DNA"/>
</dbReference>
<evidence type="ECO:0000313" key="2">
    <source>
        <dbReference type="EMBL" id="WPH01253.1"/>
    </source>
</evidence>
<evidence type="ECO:0000313" key="3">
    <source>
        <dbReference type="Proteomes" id="UP001303373"/>
    </source>
</evidence>
<organism evidence="2 3">
    <name type="scientific">Acrodontium crateriforme</name>
    <dbReference type="NCBI Taxonomy" id="150365"/>
    <lineage>
        <taxon>Eukaryota</taxon>
        <taxon>Fungi</taxon>
        <taxon>Dikarya</taxon>
        <taxon>Ascomycota</taxon>
        <taxon>Pezizomycotina</taxon>
        <taxon>Dothideomycetes</taxon>
        <taxon>Dothideomycetidae</taxon>
        <taxon>Mycosphaerellales</taxon>
        <taxon>Teratosphaeriaceae</taxon>
        <taxon>Acrodontium</taxon>
    </lineage>
</organism>
<proteinExistence type="predicted"/>
<feature type="transmembrane region" description="Helical" evidence="1">
    <location>
        <begin position="55"/>
        <end position="81"/>
    </location>
</feature>
<feature type="transmembrane region" description="Helical" evidence="1">
    <location>
        <begin position="134"/>
        <end position="155"/>
    </location>
</feature>
<evidence type="ECO:0000256" key="1">
    <source>
        <dbReference type="SAM" id="Phobius"/>
    </source>
</evidence>
<feature type="transmembrane region" description="Helical" evidence="1">
    <location>
        <begin position="167"/>
        <end position="190"/>
    </location>
</feature>
<keyword evidence="1" id="KW-0472">Membrane</keyword>
<dbReference type="Proteomes" id="UP001303373">
    <property type="component" value="Chromosome 5"/>
</dbReference>
<keyword evidence="3" id="KW-1185">Reference proteome</keyword>
<feature type="transmembrane region" description="Helical" evidence="1">
    <location>
        <begin position="210"/>
        <end position="230"/>
    </location>
</feature>
<name>A0AAQ3M6X8_9PEZI</name>
<dbReference type="Gene3D" id="1.20.140.150">
    <property type="match status" value="1"/>
</dbReference>
<keyword evidence="1" id="KW-1133">Transmembrane helix</keyword>
<reference evidence="2 3" key="1">
    <citation type="submission" date="2023-11" db="EMBL/GenBank/DDBJ databases">
        <title>An acidophilic fungus is an integral part of prey digestion in a carnivorous sundew plant.</title>
        <authorList>
            <person name="Tsai I.J."/>
        </authorList>
    </citation>
    <scope>NUCLEOTIDE SEQUENCE [LARGE SCALE GENOMIC DNA]</scope>
    <source>
        <strain evidence="2">169a</strain>
    </source>
</reference>
<accession>A0AAQ3M6X8</accession>
<gene>
    <name evidence="2" type="ORF">R9X50_00409100</name>
</gene>
<dbReference type="AlphaFoldDB" id="A0AAQ3M6X8"/>
<protein>
    <submittedName>
        <fullName evidence="2">Uncharacterized protein</fullName>
    </submittedName>
</protein>